<evidence type="ECO:0000256" key="3">
    <source>
        <dbReference type="ARBA" id="ARBA00022801"/>
    </source>
</evidence>
<keyword evidence="12" id="KW-1185">Reference proteome</keyword>
<sequence length="551" mass="61044">MYTLQSSHLEIYTSRHTPSTLNSTSSCPTATATGEVTQVVVMGGGDRMSGLGSGLNRPKWDSSTLTKFEKNFYNEDPRISSRSERDINQFRSEKEIQVFGKNIPKPISNFSEAGFPDYIMTEIRNAGFNAPSPFNAKLGLWLSVGVMCGRQCHWIGQNHRFLYSCYDSHQRSTPPSSRRRTDRFDPAPTRELAVQIQGECTKFGASSRIRNTCVYGGVPKGQQIRDLTRGAEIVIATPGLARQISIESLIVMDEADRMLDMGFEPQIKKIVEQIRPDRQTLMFSATWPKEVQRLASEYLKDFIQVNISPQHQHHQIVEVCSDFEREGKLIKHLEKISAESAKVLIFVGTKRVADDLTKYLRQDGWPSLAIHGDKQQQERDWVLEEFKSGRSPIMIATDVASRGLDVKDIAYVINYDMPNGIEDYIHRIGRTGRAGRTGTAYSYISADQSKLARELVKILRDAKQVVPSALVEMASLGGGGGGGRRGGGGGYGGGRGGGGGGRYGGGASGANSYGMGRGVWWRRWRCCVEQKIRHYVSLSLDVILPGYGVPC</sequence>
<keyword evidence="5 7" id="KW-0067">ATP-binding</keyword>
<dbReference type="InterPro" id="IPR001650">
    <property type="entry name" value="Helicase_C-like"/>
</dbReference>
<reference evidence="11" key="1">
    <citation type="submission" date="2017-12" db="EMBL/GenBank/DDBJ databases">
        <title>Gene loss provides genomic basis for host adaptation in cereal stripe rust fungi.</title>
        <authorList>
            <person name="Xia C."/>
        </authorList>
    </citation>
    <scope>NUCLEOTIDE SEQUENCE [LARGE SCALE GENOMIC DNA]</scope>
    <source>
        <strain evidence="11">93-210</strain>
    </source>
</reference>
<dbReference type="InterPro" id="IPR014014">
    <property type="entry name" value="RNA_helicase_DEAD_Q_motif"/>
</dbReference>
<dbReference type="SUPFAM" id="SSF52540">
    <property type="entry name" value="P-loop containing nucleoside triphosphate hydrolases"/>
    <property type="match status" value="1"/>
</dbReference>
<protein>
    <recommendedName>
        <fullName evidence="1">RNA helicase</fullName>
        <ecNumber evidence="1">3.6.4.13</ecNumber>
    </recommendedName>
</protein>
<gene>
    <name evidence="11" type="ORF">PSTT_11503</name>
</gene>
<evidence type="ECO:0000313" key="12">
    <source>
        <dbReference type="Proteomes" id="UP000239156"/>
    </source>
</evidence>
<dbReference type="SMART" id="SM00490">
    <property type="entry name" value="HELICc"/>
    <property type="match status" value="1"/>
</dbReference>
<dbReference type="AlphaFoldDB" id="A0A2S4UZZ6"/>
<feature type="domain" description="Helicase ATP-binding" evidence="8">
    <location>
        <begin position="187"/>
        <end position="305"/>
    </location>
</feature>
<dbReference type="SMART" id="SM00487">
    <property type="entry name" value="DEXDc"/>
    <property type="match status" value="1"/>
</dbReference>
<comment type="caution">
    <text evidence="11">The sequence shown here is derived from an EMBL/GenBank/DDBJ whole genome shotgun (WGS) entry which is preliminary data.</text>
</comment>
<dbReference type="Proteomes" id="UP000239156">
    <property type="component" value="Unassembled WGS sequence"/>
</dbReference>
<dbReference type="PANTHER" id="PTHR47958">
    <property type="entry name" value="ATP-DEPENDENT RNA HELICASE DBP3"/>
    <property type="match status" value="1"/>
</dbReference>
<evidence type="ECO:0000256" key="2">
    <source>
        <dbReference type="ARBA" id="ARBA00022741"/>
    </source>
</evidence>
<evidence type="ECO:0000256" key="1">
    <source>
        <dbReference type="ARBA" id="ARBA00012552"/>
    </source>
</evidence>
<dbReference type="VEuPathDB" id="FungiDB:PSTT_11503"/>
<dbReference type="GO" id="GO:0016787">
    <property type="term" value="F:hydrolase activity"/>
    <property type="evidence" value="ECO:0007669"/>
    <property type="project" value="UniProtKB-KW"/>
</dbReference>
<dbReference type="InterPro" id="IPR014001">
    <property type="entry name" value="Helicase_ATP-bd"/>
</dbReference>
<dbReference type="VEuPathDB" id="FungiDB:PSHT_13090"/>
<dbReference type="PROSITE" id="PS51194">
    <property type="entry name" value="HELICASE_CTER"/>
    <property type="match status" value="1"/>
</dbReference>
<dbReference type="PROSITE" id="PS51192">
    <property type="entry name" value="HELICASE_ATP_BIND_1"/>
    <property type="match status" value="1"/>
</dbReference>
<dbReference type="InterPro" id="IPR027417">
    <property type="entry name" value="P-loop_NTPase"/>
</dbReference>
<evidence type="ECO:0000256" key="5">
    <source>
        <dbReference type="ARBA" id="ARBA00022840"/>
    </source>
</evidence>
<keyword evidence="3 7" id="KW-0378">Hydrolase</keyword>
<evidence type="ECO:0000259" key="8">
    <source>
        <dbReference type="PROSITE" id="PS51192"/>
    </source>
</evidence>
<dbReference type="EC" id="3.6.4.13" evidence="1"/>
<dbReference type="GO" id="GO:0003676">
    <property type="term" value="F:nucleic acid binding"/>
    <property type="evidence" value="ECO:0007669"/>
    <property type="project" value="InterPro"/>
</dbReference>
<evidence type="ECO:0000256" key="6">
    <source>
        <dbReference type="PROSITE-ProRule" id="PRU00552"/>
    </source>
</evidence>
<evidence type="ECO:0000259" key="10">
    <source>
        <dbReference type="PROSITE" id="PS51195"/>
    </source>
</evidence>
<feature type="domain" description="DEAD-box RNA helicase Q" evidence="10">
    <location>
        <begin position="108"/>
        <end position="136"/>
    </location>
</feature>
<proteinExistence type="inferred from homology"/>
<dbReference type="GO" id="GO:0003724">
    <property type="term" value="F:RNA helicase activity"/>
    <property type="evidence" value="ECO:0007669"/>
    <property type="project" value="UniProtKB-EC"/>
</dbReference>
<feature type="domain" description="Helicase C-terminal" evidence="9">
    <location>
        <begin position="328"/>
        <end position="474"/>
    </location>
</feature>
<dbReference type="Pfam" id="PF00270">
    <property type="entry name" value="DEAD"/>
    <property type="match status" value="1"/>
</dbReference>
<evidence type="ECO:0000259" key="9">
    <source>
        <dbReference type="PROSITE" id="PS51194"/>
    </source>
</evidence>
<comment type="similarity">
    <text evidence="7">Belongs to the DEAD box helicase family.</text>
</comment>
<organism evidence="11 12">
    <name type="scientific">Puccinia striiformis</name>
    <dbReference type="NCBI Taxonomy" id="27350"/>
    <lineage>
        <taxon>Eukaryota</taxon>
        <taxon>Fungi</taxon>
        <taxon>Dikarya</taxon>
        <taxon>Basidiomycota</taxon>
        <taxon>Pucciniomycotina</taxon>
        <taxon>Pucciniomycetes</taxon>
        <taxon>Pucciniales</taxon>
        <taxon>Pucciniaceae</taxon>
        <taxon>Puccinia</taxon>
    </lineage>
</organism>
<dbReference type="PROSITE" id="PS00039">
    <property type="entry name" value="DEAD_ATP_HELICASE"/>
    <property type="match status" value="1"/>
</dbReference>
<evidence type="ECO:0000256" key="7">
    <source>
        <dbReference type="RuleBase" id="RU000492"/>
    </source>
</evidence>
<keyword evidence="2 7" id="KW-0547">Nucleotide-binding</keyword>
<dbReference type="Gene3D" id="3.40.50.300">
    <property type="entry name" value="P-loop containing nucleotide triphosphate hydrolases"/>
    <property type="match status" value="3"/>
</dbReference>
<name>A0A2S4UZZ6_9BASI</name>
<evidence type="ECO:0000256" key="4">
    <source>
        <dbReference type="ARBA" id="ARBA00022806"/>
    </source>
</evidence>
<dbReference type="InterPro" id="IPR011545">
    <property type="entry name" value="DEAD/DEAH_box_helicase_dom"/>
</dbReference>
<dbReference type="EMBL" id="PKSL01000135">
    <property type="protein sequence ID" value="POW02846.1"/>
    <property type="molecule type" value="Genomic_DNA"/>
</dbReference>
<feature type="short sequence motif" description="Q motif" evidence="6">
    <location>
        <begin position="108"/>
        <end position="136"/>
    </location>
</feature>
<dbReference type="InterPro" id="IPR000629">
    <property type="entry name" value="RNA-helicase_DEAD-box_CS"/>
</dbReference>
<dbReference type="Pfam" id="PF00271">
    <property type="entry name" value="Helicase_C"/>
    <property type="match status" value="1"/>
</dbReference>
<keyword evidence="4 7" id="KW-0347">Helicase</keyword>
<dbReference type="CDD" id="cd18787">
    <property type="entry name" value="SF2_C_DEAD"/>
    <property type="match status" value="1"/>
</dbReference>
<accession>A0A2S4UZZ6</accession>
<evidence type="ECO:0000313" key="11">
    <source>
        <dbReference type="EMBL" id="POW02846.1"/>
    </source>
</evidence>
<dbReference type="GO" id="GO:0005524">
    <property type="term" value="F:ATP binding"/>
    <property type="evidence" value="ECO:0007669"/>
    <property type="project" value="UniProtKB-KW"/>
</dbReference>
<dbReference type="FunFam" id="3.40.50.300:FF:000008">
    <property type="entry name" value="ATP-dependent RNA helicase RhlB"/>
    <property type="match status" value="1"/>
</dbReference>
<dbReference type="PROSITE" id="PS51195">
    <property type="entry name" value="Q_MOTIF"/>
    <property type="match status" value="1"/>
</dbReference>